<accession>A0ABU1UZI2</accession>
<evidence type="ECO:0000313" key="6">
    <source>
        <dbReference type="Proteomes" id="UP001253595"/>
    </source>
</evidence>
<dbReference type="CDD" id="cd10973">
    <property type="entry name" value="CE4_DAC_u4_5s"/>
    <property type="match status" value="1"/>
</dbReference>
<dbReference type="PANTHER" id="PTHR34216">
    <property type="match status" value="1"/>
</dbReference>
<evidence type="ECO:0000313" key="5">
    <source>
        <dbReference type="EMBL" id="MDR7090478.1"/>
    </source>
</evidence>
<feature type="domain" description="NodB homology" evidence="4">
    <location>
        <begin position="79"/>
        <end position="356"/>
    </location>
</feature>
<dbReference type="Pfam" id="PF01522">
    <property type="entry name" value="Polysacc_deac_1"/>
    <property type="match status" value="1"/>
</dbReference>
<comment type="subcellular location">
    <subcellularLocation>
        <location evidence="1">Secreted</location>
    </subcellularLocation>
</comment>
<dbReference type="InterPro" id="IPR002509">
    <property type="entry name" value="NODB_dom"/>
</dbReference>
<dbReference type="InterPro" id="IPR011330">
    <property type="entry name" value="Glyco_hydro/deAcase_b/a-brl"/>
</dbReference>
<protein>
    <submittedName>
        <fullName evidence="5">Peptidoglycan/xylan/chitin deacetylase (PgdA/CDA1 family)</fullName>
    </submittedName>
</protein>
<dbReference type="InterPro" id="IPR051398">
    <property type="entry name" value="Polysacch_Deacetylase"/>
</dbReference>
<keyword evidence="2 3" id="KW-0732">Signal</keyword>
<evidence type="ECO:0000256" key="1">
    <source>
        <dbReference type="ARBA" id="ARBA00004613"/>
    </source>
</evidence>
<dbReference type="Proteomes" id="UP001253595">
    <property type="component" value="Unassembled WGS sequence"/>
</dbReference>
<evidence type="ECO:0000256" key="2">
    <source>
        <dbReference type="ARBA" id="ARBA00022729"/>
    </source>
</evidence>
<organism evidence="5 6">
    <name type="scientific">Cellvibrio fibrivorans</name>
    <dbReference type="NCBI Taxonomy" id="126350"/>
    <lineage>
        <taxon>Bacteria</taxon>
        <taxon>Pseudomonadati</taxon>
        <taxon>Pseudomonadota</taxon>
        <taxon>Gammaproteobacteria</taxon>
        <taxon>Cellvibrionales</taxon>
        <taxon>Cellvibrionaceae</taxon>
        <taxon>Cellvibrio</taxon>
    </lineage>
</organism>
<proteinExistence type="predicted"/>
<reference evidence="5 6" key="1">
    <citation type="submission" date="2023-07" db="EMBL/GenBank/DDBJ databases">
        <title>Sorghum-associated microbial communities from plants grown in Nebraska, USA.</title>
        <authorList>
            <person name="Schachtman D."/>
        </authorList>
    </citation>
    <scope>NUCLEOTIDE SEQUENCE [LARGE SCALE GENOMIC DNA]</scope>
    <source>
        <strain evidence="5 6">BE190</strain>
    </source>
</reference>
<comment type="caution">
    <text evidence="5">The sequence shown here is derived from an EMBL/GenBank/DDBJ whole genome shotgun (WGS) entry which is preliminary data.</text>
</comment>
<evidence type="ECO:0000259" key="4">
    <source>
        <dbReference type="PROSITE" id="PS51677"/>
    </source>
</evidence>
<evidence type="ECO:0000256" key="3">
    <source>
        <dbReference type="SAM" id="SignalP"/>
    </source>
</evidence>
<dbReference type="PROSITE" id="PS51677">
    <property type="entry name" value="NODB"/>
    <property type="match status" value="1"/>
</dbReference>
<dbReference type="SUPFAM" id="SSF88713">
    <property type="entry name" value="Glycoside hydrolase/deacetylase"/>
    <property type="match status" value="1"/>
</dbReference>
<sequence length="356" mass="40576">MKIIFYLILLLPALLLAHSSQAAVVILYHHVSDTTPKSTSISPAHFEAQMDYLEKNDFKIVPLPELTEKLRKGESLPDKTVAISFDDSYVSVYDSAFPRLKKRGWPFTFFVNTDSVGTGKVFVTWDQLREMSKHGVTIANHTTRHSHLPRREKNETLKQWRTRIAEEISSAQQKIEQEIGRAPNILAYPFGEYDVDVQQIAKELGYIAFGQQSGALYEKGDLQSVPRFPFGGSFTELDDFIMKVNTRSMPTKTVNFYSDKKTPQENLIVKAGAKPWLVLELEDPGLLKKINCFATGQGAITTEIIDNKLWVQVKQPLKSGRTRYNCTAYAGEKGRFFWYTQQWLATDKNGEWSYSD</sequence>
<gene>
    <name evidence="5" type="ORF">J2X05_002502</name>
</gene>
<feature type="signal peptide" evidence="3">
    <location>
        <begin position="1"/>
        <end position="22"/>
    </location>
</feature>
<dbReference type="Gene3D" id="3.20.20.370">
    <property type="entry name" value="Glycoside hydrolase/deacetylase"/>
    <property type="match status" value="1"/>
</dbReference>
<keyword evidence="6" id="KW-1185">Reference proteome</keyword>
<dbReference type="EMBL" id="JAVDVX010000004">
    <property type="protein sequence ID" value="MDR7090478.1"/>
    <property type="molecule type" value="Genomic_DNA"/>
</dbReference>
<feature type="chain" id="PRO_5047218752" evidence="3">
    <location>
        <begin position="23"/>
        <end position="356"/>
    </location>
</feature>
<name>A0ABU1UZI2_9GAMM</name>
<dbReference type="PANTHER" id="PTHR34216:SF3">
    <property type="entry name" value="POLY-BETA-1,6-N-ACETYL-D-GLUCOSAMINE N-DEACETYLASE"/>
    <property type="match status" value="1"/>
</dbReference>
<dbReference type="RefSeq" id="WP_310072828.1">
    <property type="nucleotide sequence ID" value="NZ_JAVDVX010000004.1"/>
</dbReference>